<evidence type="ECO:0000256" key="1">
    <source>
        <dbReference type="ARBA" id="ARBA00009558"/>
    </source>
</evidence>
<dbReference type="PROSITE" id="PS51996">
    <property type="entry name" value="TR_MART"/>
    <property type="match status" value="1"/>
</dbReference>
<evidence type="ECO:0000256" key="3">
    <source>
        <dbReference type="ARBA" id="ARBA00022679"/>
    </source>
</evidence>
<dbReference type="EMBL" id="CAJOBC010098959">
    <property type="protein sequence ID" value="CAF4457639.1"/>
    <property type="molecule type" value="Genomic_DNA"/>
</dbReference>
<dbReference type="Proteomes" id="UP000681722">
    <property type="component" value="Unassembled WGS sequence"/>
</dbReference>
<dbReference type="EC" id="2.4.2.31" evidence="6"/>
<keyword evidence="6" id="KW-0521">NADP</keyword>
<dbReference type="InterPro" id="IPR000768">
    <property type="entry name" value="ART"/>
</dbReference>
<keyword evidence="4" id="KW-0548">Nucleotidyltransferase</keyword>
<organism evidence="7 10">
    <name type="scientific">Didymodactylos carnosus</name>
    <dbReference type="NCBI Taxonomy" id="1234261"/>
    <lineage>
        <taxon>Eukaryota</taxon>
        <taxon>Metazoa</taxon>
        <taxon>Spiralia</taxon>
        <taxon>Gnathifera</taxon>
        <taxon>Rotifera</taxon>
        <taxon>Eurotatoria</taxon>
        <taxon>Bdelloidea</taxon>
        <taxon>Philodinida</taxon>
        <taxon>Philodinidae</taxon>
        <taxon>Didymodactylos</taxon>
    </lineage>
</organism>
<dbReference type="EMBL" id="CAJOBA010045682">
    <property type="protein sequence ID" value="CAF4180072.1"/>
    <property type="molecule type" value="Genomic_DNA"/>
</dbReference>
<dbReference type="Proteomes" id="UP000682733">
    <property type="component" value="Unassembled WGS sequence"/>
</dbReference>
<dbReference type="Gene3D" id="3.90.176.10">
    <property type="entry name" value="Toxin ADP-ribosyltransferase, Chain A, domain 1"/>
    <property type="match status" value="1"/>
</dbReference>
<evidence type="ECO:0000256" key="2">
    <source>
        <dbReference type="ARBA" id="ARBA00022676"/>
    </source>
</evidence>
<evidence type="ECO:0000313" key="7">
    <source>
        <dbReference type="EMBL" id="CAF1370925.1"/>
    </source>
</evidence>
<keyword evidence="2 6" id="KW-0328">Glycosyltransferase</keyword>
<keyword evidence="6" id="KW-0520">NAD</keyword>
<dbReference type="OrthoDB" id="423533at2759"/>
<sequence>MMGKNVGIQTEQTGITFDSEETNERLHTMSRDVEIKSDSSHKLDEVHLNLNGEETRDQIPAAVAVENSDNALVDSMTKNRRVIEAVTEKQILTDTNMINDIRAHLGPIVGYTEERLLPLYKACAPLANIIHDLSVYVQMALDETPEEPPDGLTIDESAAIRLYTTEWPVKLKHTGAPRSLYSMFNYTLKTADRDDLRPYFKYLKLFLTALTKLPCVPQLTVWRGVTKNLSAEFPPGTPVTWWGFSSCTTALTVLENNMYLGTMGERTLFFVEAINGRTVQAHSHFVTEEEILLLPGTHM</sequence>
<comment type="similarity">
    <text evidence="1 6">Belongs to the Arg-specific ADP-ribosyltransferase family.</text>
</comment>
<dbReference type="Proteomes" id="UP000677228">
    <property type="component" value="Unassembled WGS sequence"/>
</dbReference>
<comment type="catalytic activity">
    <reaction evidence="5 6">
        <text>L-arginyl-[protein] + NAD(+) = N(omega)-(ADP-D-ribosyl)-L-arginyl-[protein] + nicotinamide + H(+)</text>
        <dbReference type="Rhea" id="RHEA:19149"/>
        <dbReference type="Rhea" id="RHEA-COMP:10532"/>
        <dbReference type="Rhea" id="RHEA-COMP:15087"/>
        <dbReference type="ChEBI" id="CHEBI:15378"/>
        <dbReference type="ChEBI" id="CHEBI:17154"/>
        <dbReference type="ChEBI" id="CHEBI:29965"/>
        <dbReference type="ChEBI" id="CHEBI:57540"/>
        <dbReference type="ChEBI" id="CHEBI:142554"/>
        <dbReference type="EC" id="2.4.2.31"/>
    </reaction>
</comment>
<dbReference type="GO" id="GO:0106274">
    <property type="term" value="F:NAD+-protein-arginine ADP-ribosyltransferase activity"/>
    <property type="evidence" value="ECO:0007669"/>
    <property type="project" value="UniProtKB-EC"/>
</dbReference>
<evidence type="ECO:0000313" key="9">
    <source>
        <dbReference type="EMBL" id="CAF4457639.1"/>
    </source>
</evidence>
<protein>
    <recommendedName>
        <fullName evidence="6">NAD(P)(+)--arginine ADP-ribosyltransferase</fullName>
        <ecNumber evidence="6">2.4.2.31</ecNumber>
    </recommendedName>
    <alternativeName>
        <fullName evidence="6">Mono(ADP-ribosyl)transferase</fullName>
    </alternativeName>
</protein>
<reference evidence="7" key="1">
    <citation type="submission" date="2021-02" db="EMBL/GenBank/DDBJ databases">
        <authorList>
            <person name="Nowell W R."/>
        </authorList>
    </citation>
    <scope>NUCLEOTIDE SEQUENCE</scope>
</reference>
<accession>A0A8S2F726</accession>
<keyword evidence="3 6" id="KW-0808">Transferase</keyword>
<evidence type="ECO:0000256" key="5">
    <source>
        <dbReference type="ARBA" id="ARBA00047597"/>
    </source>
</evidence>
<name>A0A8S2F726_9BILA</name>
<comment type="caution">
    <text evidence="7">The sequence shown here is derived from an EMBL/GenBank/DDBJ whole genome shotgun (WGS) entry which is preliminary data.</text>
</comment>
<dbReference type="AlphaFoldDB" id="A0A8S2F726"/>
<evidence type="ECO:0000313" key="10">
    <source>
        <dbReference type="Proteomes" id="UP000677228"/>
    </source>
</evidence>
<dbReference type="GO" id="GO:0016779">
    <property type="term" value="F:nucleotidyltransferase activity"/>
    <property type="evidence" value="ECO:0007669"/>
    <property type="project" value="UniProtKB-KW"/>
</dbReference>
<gene>
    <name evidence="7" type="ORF">OVA965_LOCUS31670</name>
    <name evidence="9" type="ORF">SRO942_LOCUS42570</name>
    <name evidence="8" type="ORF">TMI583_LOCUS32504</name>
</gene>
<evidence type="ECO:0000256" key="4">
    <source>
        <dbReference type="ARBA" id="ARBA00022695"/>
    </source>
</evidence>
<dbReference type="Pfam" id="PF01129">
    <property type="entry name" value="ART"/>
    <property type="match status" value="1"/>
</dbReference>
<proteinExistence type="inferred from homology"/>
<dbReference type="SUPFAM" id="SSF56399">
    <property type="entry name" value="ADP-ribosylation"/>
    <property type="match status" value="1"/>
</dbReference>
<evidence type="ECO:0000313" key="8">
    <source>
        <dbReference type="EMBL" id="CAF4180072.1"/>
    </source>
</evidence>
<evidence type="ECO:0000256" key="6">
    <source>
        <dbReference type="RuleBase" id="RU361228"/>
    </source>
</evidence>
<dbReference type="EMBL" id="CAJNOK010024014">
    <property type="protein sequence ID" value="CAF1370925.1"/>
    <property type="molecule type" value="Genomic_DNA"/>
</dbReference>